<name>A0A1U7LI92_NEOID</name>
<dbReference type="PANTHER" id="PTHR14614:SF109">
    <property type="entry name" value="RIBOSOMAL LYSINE N-METHYLTRANSFERASE 5"/>
    <property type="match status" value="1"/>
</dbReference>
<dbReference type="SUPFAM" id="SSF53335">
    <property type="entry name" value="S-adenosyl-L-methionine-dependent methyltransferases"/>
    <property type="match status" value="1"/>
</dbReference>
<keyword evidence="2" id="KW-1185">Reference proteome</keyword>
<dbReference type="PANTHER" id="PTHR14614">
    <property type="entry name" value="HEPATOCELLULAR CARCINOMA-ASSOCIATED ANTIGEN"/>
    <property type="match status" value="1"/>
</dbReference>
<dbReference type="InterPro" id="IPR029063">
    <property type="entry name" value="SAM-dependent_MTases_sf"/>
</dbReference>
<dbReference type="Gene3D" id="3.40.50.150">
    <property type="entry name" value="Vaccinia Virus protein VP39"/>
    <property type="match status" value="1"/>
</dbReference>
<dbReference type="EMBL" id="LXFE01003412">
    <property type="protein sequence ID" value="OLL22380.1"/>
    <property type="molecule type" value="Genomic_DNA"/>
</dbReference>
<dbReference type="GO" id="GO:0005829">
    <property type="term" value="C:cytosol"/>
    <property type="evidence" value="ECO:0007669"/>
    <property type="project" value="TreeGrafter"/>
</dbReference>
<dbReference type="STRING" id="1198029.A0A1U7LI92"/>
<sequence length="222" mass="25299">MTFPPQTLLLPITDPEEDLSVFFTVPTSLGFVDSKSPSLEIEIGRQTYTIYQGISGLISGQTGQLVWRSSIHFANWLSKQDWFKPKNVVELGSGTGLLACVLREKCKRYIATDQRSLLRLLRKNTDAEVLELDWTHPVKPCEMDYILACDVVYNENLIEPLVQTLEFLASVQTIVIIAGELRSFEVAVQFLQVWRRSFHVWIVGDDSLNIIIWIGKRKSSPR</sequence>
<accession>A0A1U7LI92</accession>
<proteinExistence type="predicted"/>
<reference evidence="1 2" key="1">
    <citation type="submission" date="2016-04" db="EMBL/GenBank/DDBJ databases">
        <title>Evolutionary innovation and constraint leading to complex multicellularity in the Ascomycota.</title>
        <authorList>
            <person name="Cisse O."/>
            <person name="Nguyen A."/>
            <person name="Hewitt D.A."/>
            <person name="Jedd G."/>
            <person name="Stajich J.E."/>
        </authorList>
    </citation>
    <scope>NUCLEOTIDE SEQUENCE [LARGE SCALE GENOMIC DNA]</scope>
    <source>
        <strain evidence="1 2">DAH-3</strain>
    </source>
</reference>
<comment type="caution">
    <text evidence="1">The sequence shown here is derived from an EMBL/GenBank/DDBJ whole genome shotgun (WGS) entry which is preliminary data.</text>
</comment>
<protein>
    <submittedName>
        <fullName evidence="1">Diaminohydroxyphosphoribosylamino-pyrimidine deaminase</fullName>
    </submittedName>
</protein>
<gene>
    <name evidence="1" type="ORF">NEOLI_001580</name>
</gene>
<dbReference type="Pfam" id="PF10294">
    <property type="entry name" value="Methyltransf_16"/>
    <property type="match status" value="1"/>
</dbReference>
<dbReference type="OrthoDB" id="3363151at2759"/>
<dbReference type="GO" id="GO:0008757">
    <property type="term" value="F:S-adenosylmethionine-dependent methyltransferase activity"/>
    <property type="evidence" value="ECO:0007669"/>
    <property type="project" value="UniProtKB-ARBA"/>
</dbReference>
<dbReference type="InterPro" id="IPR019410">
    <property type="entry name" value="Methyltransf_16"/>
</dbReference>
<dbReference type="Proteomes" id="UP000186594">
    <property type="component" value="Unassembled WGS sequence"/>
</dbReference>
<dbReference type="GO" id="GO:0032991">
    <property type="term" value="C:protein-containing complex"/>
    <property type="evidence" value="ECO:0007669"/>
    <property type="project" value="TreeGrafter"/>
</dbReference>
<evidence type="ECO:0000313" key="2">
    <source>
        <dbReference type="Proteomes" id="UP000186594"/>
    </source>
</evidence>
<organism evidence="1 2">
    <name type="scientific">Neolecta irregularis (strain DAH-3)</name>
    <dbReference type="NCBI Taxonomy" id="1198029"/>
    <lineage>
        <taxon>Eukaryota</taxon>
        <taxon>Fungi</taxon>
        <taxon>Dikarya</taxon>
        <taxon>Ascomycota</taxon>
        <taxon>Taphrinomycotina</taxon>
        <taxon>Neolectales</taxon>
        <taxon>Neolectaceae</taxon>
        <taxon>Neolecta</taxon>
    </lineage>
</organism>
<dbReference type="AlphaFoldDB" id="A0A1U7LI92"/>
<evidence type="ECO:0000313" key="1">
    <source>
        <dbReference type="EMBL" id="OLL22380.1"/>
    </source>
</evidence>